<proteinExistence type="predicted"/>
<reference evidence="1" key="1">
    <citation type="submission" date="2016-03" db="EMBL/GenBank/DDBJ databases">
        <title>Mechanisms controlling the formation of the plant cell surface in tip-growing cells are functionally conserved among land plants.</title>
        <authorList>
            <person name="Honkanen S."/>
            <person name="Jones V.A."/>
            <person name="Morieri G."/>
            <person name="Champion C."/>
            <person name="Hetherington A.J."/>
            <person name="Kelly S."/>
            <person name="Saint-Marcoux D."/>
            <person name="Proust H."/>
            <person name="Prescott H."/>
            <person name="Dolan L."/>
        </authorList>
    </citation>
    <scope>NUCLEOTIDE SEQUENCE [LARGE SCALE GENOMIC DNA]</scope>
    <source>
        <tissue evidence="1">Whole gametophyte</tissue>
    </source>
</reference>
<dbReference type="EMBL" id="LVLJ01000095">
    <property type="protein sequence ID" value="OAE35650.1"/>
    <property type="molecule type" value="Genomic_DNA"/>
</dbReference>
<comment type="caution">
    <text evidence="1">The sequence shown here is derived from an EMBL/GenBank/DDBJ whole genome shotgun (WGS) entry which is preliminary data.</text>
</comment>
<accession>A0A176WRA8</accession>
<sequence>MRSVFEAVDSKHLLYGSNLLLELRRTELGKEKLCCVLKKRVLGWKASLLCISLHHQSARTQTFTKLQHINPVVYKPSPLHQAMDIHLILEPVVNVDDCPAQSSRRSAGRHASRTPSPVVHGLWSLDEKRSSRRWQLQLWRDCTRPMELGWVHDLTQATFEPAAAAGLLCCGKALTAAAFAARTDCSFMIFDRKLLATQEIDVCQRRFVVDSSGHRDSSRVRTGRRGDDAWRAGLQLPVGSSALLLQQRLWPSSSSSRSADRATTS</sequence>
<name>A0A176WRA8_MARPO</name>
<dbReference type="Proteomes" id="UP000077202">
    <property type="component" value="Unassembled WGS sequence"/>
</dbReference>
<evidence type="ECO:0000313" key="2">
    <source>
        <dbReference type="Proteomes" id="UP000077202"/>
    </source>
</evidence>
<dbReference type="AlphaFoldDB" id="A0A176WRA8"/>
<organism evidence="1 2">
    <name type="scientific">Marchantia polymorpha subsp. ruderalis</name>
    <dbReference type="NCBI Taxonomy" id="1480154"/>
    <lineage>
        <taxon>Eukaryota</taxon>
        <taxon>Viridiplantae</taxon>
        <taxon>Streptophyta</taxon>
        <taxon>Embryophyta</taxon>
        <taxon>Marchantiophyta</taxon>
        <taxon>Marchantiopsida</taxon>
        <taxon>Marchantiidae</taxon>
        <taxon>Marchantiales</taxon>
        <taxon>Marchantiaceae</taxon>
        <taxon>Marchantia</taxon>
    </lineage>
</organism>
<gene>
    <name evidence="1" type="ORF">AXG93_1154s1040</name>
</gene>
<protein>
    <submittedName>
        <fullName evidence="1">Uncharacterized protein</fullName>
    </submittedName>
</protein>
<evidence type="ECO:0000313" key="1">
    <source>
        <dbReference type="EMBL" id="OAE35650.1"/>
    </source>
</evidence>
<keyword evidence="2" id="KW-1185">Reference proteome</keyword>